<feature type="region of interest" description="Disordered" evidence="1">
    <location>
        <begin position="417"/>
        <end position="451"/>
    </location>
</feature>
<reference evidence="3 4" key="1">
    <citation type="submission" date="2024-01" db="EMBL/GenBank/DDBJ databases">
        <title>A draft genome for the cacao thread blight pathogen Marasmiellus scandens.</title>
        <authorList>
            <person name="Baruah I.K."/>
            <person name="Leung J."/>
            <person name="Bukari Y."/>
            <person name="Amoako-Attah I."/>
            <person name="Meinhardt L.W."/>
            <person name="Bailey B.A."/>
            <person name="Cohen S.P."/>
        </authorList>
    </citation>
    <scope>NUCLEOTIDE SEQUENCE [LARGE SCALE GENOMIC DNA]</scope>
    <source>
        <strain evidence="3 4">GH-19</strain>
    </source>
</reference>
<evidence type="ECO:0000313" key="3">
    <source>
        <dbReference type="EMBL" id="KAK7462811.1"/>
    </source>
</evidence>
<organism evidence="3 4">
    <name type="scientific">Marasmiellus scandens</name>
    <dbReference type="NCBI Taxonomy" id="2682957"/>
    <lineage>
        <taxon>Eukaryota</taxon>
        <taxon>Fungi</taxon>
        <taxon>Dikarya</taxon>
        <taxon>Basidiomycota</taxon>
        <taxon>Agaricomycotina</taxon>
        <taxon>Agaricomycetes</taxon>
        <taxon>Agaricomycetidae</taxon>
        <taxon>Agaricales</taxon>
        <taxon>Marasmiineae</taxon>
        <taxon>Omphalotaceae</taxon>
        <taxon>Marasmiellus</taxon>
    </lineage>
</organism>
<sequence>MTGSGESPFVTKSAFTPIIHYTLFEFDKVPFVLEIPTEHLLEYSFKPVRWLRYVGWAFLGVPGKLVEVIDRPVYTIRDVGDEEVDLASSDPGLTREYRFEPESPIEWDDENNPIINLESLASISQFDGTDPRRKDFGSEVIIRDGACVLTSQCGDAVQGCHLFQHARGDEWIRLVLRRRHGALTAEITSIDDVRNAVTLSGSIHPWFEKLRAAFLVTPNLYLSTADVPKASHLDPQGFTDLQNFRRGRFGTPKQHLPRNRRYTFQYLVHNADTFRFKNFDVRENTDAAFLSYDSERLPSPAICHYIYAAAVVKAYARHASWPAWGRIFNDSMRPPPNKRRKTRSDNNDPDSKNNYLRPSTGGSGELSGGGGSAGQGPVDSGAIAEDGDVPESDFEVVDCVDDATQRVFDVMDFITLSRKKQSPVSDESKSEFLHGWLEAQRSGQNEEDGRG</sequence>
<evidence type="ECO:0000259" key="2">
    <source>
        <dbReference type="Pfam" id="PF13391"/>
    </source>
</evidence>
<feature type="region of interest" description="Disordered" evidence="1">
    <location>
        <begin position="326"/>
        <end position="388"/>
    </location>
</feature>
<protein>
    <recommendedName>
        <fullName evidence="2">HNH nuclease domain-containing protein</fullName>
    </recommendedName>
</protein>
<dbReference type="EMBL" id="JBANRG010000010">
    <property type="protein sequence ID" value="KAK7462811.1"/>
    <property type="molecule type" value="Genomic_DNA"/>
</dbReference>
<evidence type="ECO:0000313" key="4">
    <source>
        <dbReference type="Proteomes" id="UP001498398"/>
    </source>
</evidence>
<keyword evidence="4" id="KW-1185">Reference proteome</keyword>
<feature type="compositionally biased region" description="Gly residues" evidence="1">
    <location>
        <begin position="361"/>
        <end position="374"/>
    </location>
</feature>
<dbReference type="InterPro" id="IPR003615">
    <property type="entry name" value="HNH_nuc"/>
</dbReference>
<name>A0ABR1JQ71_9AGAR</name>
<accession>A0ABR1JQ71</accession>
<dbReference type="Pfam" id="PF13391">
    <property type="entry name" value="HNH_2"/>
    <property type="match status" value="1"/>
</dbReference>
<gene>
    <name evidence="3" type="ORF">VKT23_007391</name>
</gene>
<dbReference type="Proteomes" id="UP001498398">
    <property type="component" value="Unassembled WGS sequence"/>
</dbReference>
<proteinExistence type="predicted"/>
<evidence type="ECO:0000256" key="1">
    <source>
        <dbReference type="SAM" id="MobiDB-lite"/>
    </source>
</evidence>
<feature type="domain" description="HNH nuclease" evidence="2">
    <location>
        <begin position="147"/>
        <end position="214"/>
    </location>
</feature>
<comment type="caution">
    <text evidence="3">The sequence shown here is derived from an EMBL/GenBank/DDBJ whole genome shotgun (WGS) entry which is preliminary data.</text>
</comment>